<evidence type="ECO:0000256" key="1">
    <source>
        <dbReference type="SAM" id="MobiDB-lite"/>
    </source>
</evidence>
<feature type="region of interest" description="Disordered" evidence="1">
    <location>
        <begin position="306"/>
        <end position="341"/>
    </location>
</feature>
<organism evidence="2 3">
    <name type="scientific">Phytophthora megakarya</name>
    <dbReference type="NCBI Taxonomy" id="4795"/>
    <lineage>
        <taxon>Eukaryota</taxon>
        <taxon>Sar</taxon>
        <taxon>Stramenopiles</taxon>
        <taxon>Oomycota</taxon>
        <taxon>Peronosporomycetes</taxon>
        <taxon>Peronosporales</taxon>
        <taxon>Peronosporaceae</taxon>
        <taxon>Phytophthora</taxon>
    </lineage>
</organism>
<evidence type="ECO:0000313" key="3">
    <source>
        <dbReference type="Proteomes" id="UP000198211"/>
    </source>
</evidence>
<reference evidence="3" key="1">
    <citation type="submission" date="2017-03" db="EMBL/GenBank/DDBJ databases">
        <title>Phytopthora megakarya and P. palmivora, two closely related causual agents of cacao black pod achieved similar genome size and gene model numbers by different mechanisms.</title>
        <authorList>
            <person name="Ali S."/>
            <person name="Shao J."/>
            <person name="Larry D.J."/>
            <person name="Kronmiller B."/>
            <person name="Shen D."/>
            <person name="Strem M.D."/>
            <person name="Melnick R.L."/>
            <person name="Guiltinan M.J."/>
            <person name="Tyler B.M."/>
            <person name="Meinhardt L.W."/>
            <person name="Bailey B.A."/>
        </authorList>
    </citation>
    <scope>NUCLEOTIDE SEQUENCE [LARGE SCALE GENOMIC DNA]</scope>
    <source>
        <strain evidence="3">zdho120</strain>
    </source>
</reference>
<comment type="caution">
    <text evidence="2">The sequence shown here is derived from an EMBL/GenBank/DDBJ whole genome shotgun (WGS) entry which is preliminary data.</text>
</comment>
<proteinExistence type="predicted"/>
<dbReference type="Proteomes" id="UP000198211">
    <property type="component" value="Unassembled WGS sequence"/>
</dbReference>
<evidence type="ECO:0000313" key="2">
    <source>
        <dbReference type="EMBL" id="OWZ08024.1"/>
    </source>
</evidence>
<dbReference type="OrthoDB" id="126155at2759"/>
<accession>A0A225VS90</accession>
<dbReference type="AlphaFoldDB" id="A0A225VS90"/>
<dbReference type="EMBL" id="NBNE01003307">
    <property type="protein sequence ID" value="OWZ08024.1"/>
    <property type="molecule type" value="Genomic_DNA"/>
</dbReference>
<protein>
    <submittedName>
        <fullName evidence="2">Uncharacterized protein</fullName>
    </submittedName>
</protein>
<name>A0A225VS90_9STRA</name>
<sequence>MIWGLSVCDVNIFLDVSAGPRKRNALNLYKDPRADSRSLTLASPPSNSLIPAHEAEDLSLDSGSDTGDVAALRQQHRSLGKRPQRTSELDALFDEYTSDPEPVRHRSSFRPSDVQQQVHRAIAHPQLKGKDPQYLLESLQQSVHVQFLASPPILRGLYDFSFGNRGLSVMHCRPVDTLDRVNALESTSSSTDFSEKNQLRPAAPATSRLDVLEALRSLRVLAAAFYSPVVCALIDAASHFHSRYKGIPDNDAFGWKRLAYWVTTKFCAFRSHIVAKEVSEAAAVCHQFSRNDEELLELHDLRANQRPAATPSHRARPAIDTGRRPSDHVAQPPANRRKYYQPSRCKAALETVKVVALSARGHTFAHLSFQTS</sequence>
<gene>
    <name evidence="2" type="ORF">PHMEG_00019494</name>
</gene>
<keyword evidence="3" id="KW-1185">Reference proteome</keyword>